<dbReference type="GO" id="GO:0016682">
    <property type="term" value="F:oxidoreductase activity, acting on diphenols and related substances as donors, oxygen as acceptor"/>
    <property type="evidence" value="ECO:0007669"/>
    <property type="project" value="TreeGrafter"/>
</dbReference>
<evidence type="ECO:0000256" key="1">
    <source>
        <dbReference type="ARBA" id="ARBA00004429"/>
    </source>
</evidence>
<evidence type="ECO:0000256" key="3">
    <source>
        <dbReference type="ARBA" id="ARBA00022448"/>
    </source>
</evidence>
<sequence length="490" mass="54862">MDVEILSRIQFAGTIMFHYLFPPLSIGLGLQLFLCELAFFRTRNPAWEAAARFWTRVFAVNFAMGVSTGIVMEFEFGTNWAVYSRFVGDVFGSALAAEGIFAFFLESGFLAVLVFGWDRVGPGMHLFSTLMVFLGSMFSAVWIVVANSWQQTPAGYHIVWHDVQGEMMPRAEVTDFWAMVFNPSSVDRLTHTLIGALVLGAFFVASVCSYYLLKNRHEEVARRCLSIALPTALLFTIAAAMTGHHSAQQLVDTQPAKLAAMEAHFKTTEDPTGLYLFGWPDTKNEKVHFGVKLPYLLSLMVYNDPMKPVPGMDKIPDDERPPIWLPFQTFHLMVGLGTLMIGVSGFACLSWYRNTFGKQRWLLWAIVCMPVAAMTANQAGWITAEVGRQPWIVYPSVQDGVQMMGLRTADGLSESVTAEQVLSSIILFGIIYSLLFAVWVFVLNNKIQHGPESSEELTEYKRKRHAQTMADKFRQSSGSHGGDMMEDENV</sequence>
<dbReference type="Pfam" id="PF01654">
    <property type="entry name" value="Cyt_bd_oxida_I"/>
    <property type="match status" value="1"/>
</dbReference>
<evidence type="ECO:0000256" key="6">
    <source>
        <dbReference type="ARBA" id="ARBA00022617"/>
    </source>
</evidence>
<feature type="transmembrane region" description="Helical" evidence="13">
    <location>
        <begin position="330"/>
        <end position="349"/>
    </location>
</feature>
<evidence type="ECO:0000256" key="8">
    <source>
        <dbReference type="ARBA" id="ARBA00022723"/>
    </source>
</evidence>
<evidence type="ECO:0000313" key="16">
    <source>
        <dbReference type="Proteomes" id="UP000320672"/>
    </source>
</evidence>
<dbReference type="GO" id="GO:0019646">
    <property type="term" value="P:aerobic electron transport chain"/>
    <property type="evidence" value="ECO:0007669"/>
    <property type="project" value="InterPro"/>
</dbReference>
<dbReference type="GO" id="GO:0005886">
    <property type="term" value="C:plasma membrane"/>
    <property type="evidence" value="ECO:0007669"/>
    <property type="project" value="UniProtKB-SubCell"/>
</dbReference>
<keyword evidence="12 13" id="KW-0472">Membrane</keyword>
<feature type="region of interest" description="Disordered" evidence="14">
    <location>
        <begin position="453"/>
        <end position="490"/>
    </location>
</feature>
<evidence type="ECO:0000256" key="2">
    <source>
        <dbReference type="ARBA" id="ARBA00009819"/>
    </source>
</evidence>
<dbReference type="GO" id="GO:0070069">
    <property type="term" value="C:cytochrome complex"/>
    <property type="evidence" value="ECO:0007669"/>
    <property type="project" value="UniProtKB-UniRule"/>
</dbReference>
<comment type="subcellular location">
    <subcellularLocation>
        <location evidence="1">Cell inner membrane</location>
        <topology evidence="1">Multi-pass membrane protein</topology>
    </subcellularLocation>
</comment>
<feature type="transmembrane region" description="Helical" evidence="13">
    <location>
        <begin position="193"/>
        <end position="213"/>
    </location>
</feature>
<dbReference type="KEGG" id="rml:FF011L_33370"/>
<feature type="transmembrane region" description="Helical" evidence="13">
    <location>
        <begin position="53"/>
        <end position="74"/>
    </location>
</feature>
<evidence type="ECO:0000256" key="11">
    <source>
        <dbReference type="ARBA" id="ARBA00023004"/>
    </source>
</evidence>
<evidence type="ECO:0000256" key="13">
    <source>
        <dbReference type="PIRNR" id="PIRNR006446"/>
    </source>
</evidence>
<keyword evidence="4 13" id="KW-1003">Cell membrane</keyword>
<reference evidence="15 16" key="1">
    <citation type="submission" date="2019-02" db="EMBL/GenBank/DDBJ databases">
        <title>Deep-cultivation of Planctomycetes and their phenomic and genomic characterization uncovers novel biology.</title>
        <authorList>
            <person name="Wiegand S."/>
            <person name="Jogler M."/>
            <person name="Boedeker C."/>
            <person name="Pinto D."/>
            <person name="Vollmers J."/>
            <person name="Rivas-Marin E."/>
            <person name="Kohn T."/>
            <person name="Peeters S.H."/>
            <person name="Heuer A."/>
            <person name="Rast P."/>
            <person name="Oberbeckmann S."/>
            <person name="Bunk B."/>
            <person name="Jeske O."/>
            <person name="Meyerdierks A."/>
            <person name="Storesund J.E."/>
            <person name="Kallscheuer N."/>
            <person name="Luecker S."/>
            <person name="Lage O.M."/>
            <person name="Pohl T."/>
            <person name="Merkel B.J."/>
            <person name="Hornburger P."/>
            <person name="Mueller R.-W."/>
            <person name="Bruemmer F."/>
            <person name="Labrenz M."/>
            <person name="Spormann A.M."/>
            <person name="Op den Camp H."/>
            <person name="Overmann J."/>
            <person name="Amann R."/>
            <person name="Jetten M.S.M."/>
            <person name="Mascher T."/>
            <person name="Medema M.H."/>
            <person name="Devos D.P."/>
            <person name="Kaster A.-K."/>
            <person name="Ovreas L."/>
            <person name="Rohde M."/>
            <person name="Galperin M.Y."/>
            <person name="Jogler C."/>
        </authorList>
    </citation>
    <scope>NUCLEOTIDE SEQUENCE [LARGE SCALE GENOMIC DNA]</scope>
    <source>
        <strain evidence="15 16">FF011L</strain>
    </source>
</reference>
<comment type="similarity">
    <text evidence="2 13">Belongs to the cytochrome ubiquinol oxidase subunit 1 family.</text>
</comment>
<evidence type="ECO:0000256" key="14">
    <source>
        <dbReference type="SAM" id="MobiDB-lite"/>
    </source>
</evidence>
<dbReference type="PIRSF" id="PIRSF006446">
    <property type="entry name" value="Cyt_quinol_oxidase_1"/>
    <property type="match status" value="1"/>
</dbReference>
<gene>
    <name evidence="15" type="primary">appC</name>
    <name evidence="15" type="ORF">FF011L_33370</name>
</gene>
<dbReference type="GO" id="GO:0009055">
    <property type="term" value="F:electron transfer activity"/>
    <property type="evidence" value="ECO:0007669"/>
    <property type="project" value="UniProtKB-UniRule"/>
</dbReference>
<feature type="transmembrane region" description="Helical" evidence="13">
    <location>
        <begin position="225"/>
        <end position="243"/>
    </location>
</feature>
<evidence type="ECO:0000256" key="12">
    <source>
        <dbReference type="ARBA" id="ARBA00023136"/>
    </source>
</evidence>
<dbReference type="InterPro" id="IPR002585">
    <property type="entry name" value="Cyt-d_ubiquinol_oxidase_su_1"/>
</dbReference>
<evidence type="ECO:0000256" key="7">
    <source>
        <dbReference type="ARBA" id="ARBA00022692"/>
    </source>
</evidence>
<name>A0A517MI43_9BACT</name>
<evidence type="ECO:0000256" key="5">
    <source>
        <dbReference type="ARBA" id="ARBA00022519"/>
    </source>
</evidence>
<keyword evidence="7 13" id="KW-0812">Transmembrane</keyword>
<dbReference type="PANTHER" id="PTHR30365:SF0">
    <property type="entry name" value="CYTOCHROME BD-I UBIQUINOL OXIDASE SUBUNIT 1"/>
    <property type="match status" value="1"/>
</dbReference>
<evidence type="ECO:0000313" key="15">
    <source>
        <dbReference type="EMBL" id="QDS94558.1"/>
    </source>
</evidence>
<keyword evidence="10 13" id="KW-1133">Transmembrane helix</keyword>
<feature type="transmembrane region" description="Helical" evidence="13">
    <location>
        <begin position="124"/>
        <end position="145"/>
    </location>
</feature>
<dbReference type="Proteomes" id="UP000320672">
    <property type="component" value="Chromosome"/>
</dbReference>
<keyword evidence="16" id="KW-1185">Reference proteome</keyword>
<keyword evidence="6 13" id="KW-0349">Heme</keyword>
<feature type="transmembrane region" description="Helical" evidence="13">
    <location>
        <begin position="94"/>
        <end position="117"/>
    </location>
</feature>
<feature type="transmembrane region" description="Helical" evidence="13">
    <location>
        <begin position="361"/>
        <end position="381"/>
    </location>
</feature>
<keyword evidence="3 13" id="KW-0813">Transport</keyword>
<feature type="transmembrane region" description="Helical" evidence="13">
    <location>
        <begin position="421"/>
        <end position="443"/>
    </location>
</feature>
<protein>
    <submittedName>
        <fullName evidence="15">Cytochrome bd-II ubiquinol oxidase subunit 1</fullName>
    </submittedName>
</protein>
<keyword evidence="11 13" id="KW-0408">Iron</keyword>
<keyword evidence="8 13" id="KW-0479">Metal-binding</keyword>
<evidence type="ECO:0000256" key="4">
    <source>
        <dbReference type="ARBA" id="ARBA00022475"/>
    </source>
</evidence>
<keyword evidence="5" id="KW-0997">Cell inner membrane</keyword>
<dbReference type="GO" id="GO:0046872">
    <property type="term" value="F:metal ion binding"/>
    <property type="evidence" value="ECO:0007669"/>
    <property type="project" value="UniProtKB-UniRule"/>
</dbReference>
<proteinExistence type="inferred from homology"/>
<dbReference type="GO" id="GO:0020037">
    <property type="term" value="F:heme binding"/>
    <property type="evidence" value="ECO:0007669"/>
    <property type="project" value="TreeGrafter"/>
</dbReference>
<dbReference type="PANTHER" id="PTHR30365">
    <property type="entry name" value="CYTOCHROME D UBIQUINOL OXIDASE"/>
    <property type="match status" value="1"/>
</dbReference>
<keyword evidence="9 13" id="KW-0249">Electron transport</keyword>
<organism evidence="15 16">
    <name type="scientific">Roseimaritima multifibrata</name>
    <dbReference type="NCBI Taxonomy" id="1930274"/>
    <lineage>
        <taxon>Bacteria</taxon>
        <taxon>Pseudomonadati</taxon>
        <taxon>Planctomycetota</taxon>
        <taxon>Planctomycetia</taxon>
        <taxon>Pirellulales</taxon>
        <taxon>Pirellulaceae</taxon>
        <taxon>Roseimaritima</taxon>
    </lineage>
</organism>
<dbReference type="AlphaFoldDB" id="A0A517MI43"/>
<dbReference type="EMBL" id="CP036262">
    <property type="protein sequence ID" value="QDS94558.1"/>
    <property type="molecule type" value="Genomic_DNA"/>
</dbReference>
<feature type="transmembrane region" description="Helical" evidence="13">
    <location>
        <begin position="20"/>
        <end position="41"/>
    </location>
</feature>
<evidence type="ECO:0000256" key="10">
    <source>
        <dbReference type="ARBA" id="ARBA00022989"/>
    </source>
</evidence>
<evidence type="ECO:0000256" key="9">
    <source>
        <dbReference type="ARBA" id="ARBA00022982"/>
    </source>
</evidence>
<accession>A0A517MI43</accession>